<organism evidence="1 2">
    <name type="scientific">Helicobacter zhangjianzhongii</name>
    <dbReference type="NCBI Taxonomy" id="2974574"/>
    <lineage>
        <taxon>Bacteria</taxon>
        <taxon>Pseudomonadati</taxon>
        <taxon>Campylobacterota</taxon>
        <taxon>Epsilonproteobacteria</taxon>
        <taxon>Campylobacterales</taxon>
        <taxon>Helicobacteraceae</taxon>
        <taxon>Helicobacter</taxon>
    </lineage>
</organism>
<evidence type="ECO:0000313" key="2">
    <source>
        <dbReference type="Proteomes" id="UP001173802"/>
    </source>
</evidence>
<sequence>MRLAILSMRPFLTLFWLDSLTQHLWHKLHSPTLRPFWILVFCVFVLPVWLYADKDVGQDVHCLYASYWGAGYCGSWGGYNPTTSSDESGNFYAKNISTYAASDSNFTANYKNGTLIFGNDKKEQGTQGVHFGSGGFTGYVNGTWNTKEAYLTGHLGAGNNTGAGAGATLTFNTTENITAQGLNLDMWSNTTGDTLTLNAQGNVTINSSTFKIKGSNSNLNITAKGSLNADNFTLSMPANSESVNAHFTASEINFKNSNLDIVSNGVSWIGTTKFQADKNITFDDKTTANFRASHFEMKAGEDINLQGTINMQSGSNLADAYILFEAGKNLSLNTLNATLHSGKGQFIAKAGESIKIQNLDLHSNLGTAVNVTTATLEAKSITLDRANIYNTKGTALNAGGFHLKMHATGGDLTIGKDSSTQNKLSADHLELSGQNLYLKGSTSIESGTSTINAYINFTAEKNIAIDTLNATLFSGKGEMNLKAGENLSIKNLNLHGNVGTAVNETYATFEANSINLDKAEIYSTRGINNATDNAGAFVVKFIAKDSITLKDTNIKLTNQLEGVGSADYAVFESGGDLTHTGKLTTATAQQTWGGATFDFSKVKGKASVGDMEIVAANVKMNKDFAAKSLVVQKRNTNGGQDGLGTKLWAQEGGKYKFDSIKLDDGTDLAADTARMTFVNSDGGNAFVKDSTLELGSLSVGVKGGFYASNIHHTTATNITLHSNSTASFHNLTLTPGGQIIMDATNTQLVLDNQFINGKNEAGVLELGVSIKDSNLHNGYGKPILAITNAGANLENIHFKAGEVKRLIDAGEIKYNFVDSSGQASLIHCDGSEKEKCESIKNLIGIYAGNMPTQDPNNPDYTKDRFDLKAIGLKYEKVLTYNYIGLKISSDNANNPYQIGDIRYYLYEKCGQECIEQIGSISNTATITQGVQTQLSGDGKEIYVYEYTDSSGKLNKIFCNSNDTEQCKKDNKIEDNNGSITLTQSNATQVESDVYDWLNFLSIYDKGITWTGANVLNYDLDFFLQTANQLNNTLDQLASIDRKTSTSSSTRLAADIARSNRLVKLSNFSPNSTNNAFAALKAKALAKLPHYAESSTIASDATPRKNPAFLYKFSNRHDFMNNIWATGIGSTTFVKNGHGTLYGLNAGYDRFIPLGESGLILGASTSYGYGTYNADLLTNHSHNVNAGFYSRAFIANHEIDFTANYTLGINTEDIKTRENPFLRSLEQGYAYNTHAININANYGYIFGTNNKSLVFKPMGGLSYYYISVGELNGGNKFITANPESNITPDSSNIAIQSPDTQRHLLALNLALETRQYFSQSSYWFINIGAQKDLYISNGNRENVRFVGNNSLSYRSNDGLNTHLLGTAGGEVLLGKQTFINFALGSKIGLSYKDINLTANLGVRYVF</sequence>
<protein>
    <submittedName>
        <fullName evidence="1">Vacuolating cytotoxin domain-containing protein</fullName>
    </submittedName>
</protein>
<gene>
    <name evidence="1" type="ORF">NYG90_00990</name>
</gene>
<proteinExistence type="predicted"/>
<keyword evidence="2" id="KW-1185">Reference proteome</keyword>
<reference evidence="1 2" key="1">
    <citation type="journal article" date="2023" name="Microorganisms">
        <title>Isolation and Genomic Characteristics of Cat-Borne Campylobacter felis sp. nov. and Sheep-Borne Campylobacter ovis sp. nov.</title>
        <authorList>
            <person name="Wang H."/>
            <person name="Li Y."/>
            <person name="Gu Y."/>
            <person name="Zhou G."/>
            <person name="Chen X."/>
            <person name="Zhang X."/>
            <person name="Shao Z."/>
            <person name="Zhang J."/>
            <person name="Zhang M."/>
        </authorList>
    </citation>
    <scope>NUCLEOTIDE SEQUENCE [LARGE SCALE GENOMIC DNA]</scope>
    <source>
        <strain evidence="1 2">XJK30-2</strain>
    </source>
</reference>
<comment type="caution">
    <text evidence="1">The sequence shown here is derived from an EMBL/GenBank/DDBJ whole genome shotgun (WGS) entry which is preliminary data.</text>
</comment>
<dbReference type="EMBL" id="JANURN010000001">
    <property type="protein sequence ID" value="MDL0081268.1"/>
    <property type="molecule type" value="Genomic_DNA"/>
</dbReference>
<accession>A0ACC6FPW1</accession>
<evidence type="ECO:0000313" key="1">
    <source>
        <dbReference type="EMBL" id="MDL0081268.1"/>
    </source>
</evidence>
<dbReference type="Proteomes" id="UP001173802">
    <property type="component" value="Unassembled WGS sequence"/>
</dbReference>
<name>A0ACC6FPW1_9HELI</name>